<dbReference type="PANTHER" id="PTHR11923">
    <property type="entry name" value="SCAVENGER RECEPTOR CLASS B TYPE-1 SR-B1"/>
    <property type="match status" value="1"/>
</dbReference>
<reference evidence="10" key="2">
    <citation type="submission" date="2022-10" db="EMBL/GenBank/DDBJ databases">
        <authorList>
            <consortium name="ENA_rothamsted_submissions"/>
            <consortium name="culmorum"/>
            <person name="King R."/>
        </authorList>
    </citation>
    <scope>NUCLEOTIDE SEQUENCE</scope>
</reference>
<gene>
    <name evidence="10" type="ORF">CHIRRI_LOCUS2335</name>
</gene>
<evidence type="ECO:0000256" key="9">
    <source>
        <dbReference type="SAM" id="Phobius"/>
    </source>
</evidence>
<dbReference type="InterPro" id="IPR002159">
    <property type="entry name" value="CD36_fam"/>
</dbReference>
<evidence type="ECO:0000256" key="8">
    <source>
        <dbReference type="ARBA" id="ARBA00023180"/>
    </source>
</evidence>
<evidence type="ECO:0000256" key="2">
    <source>
        <dbReference type="ARBA" id="ARBA00004236"/>
    </source>
</evidence>
<protein>
    <submittedName>
        <fullName evidence="10">Uncharacterized protein</fullName>
    </submittedName>
</protein>
<keyword evidence="4" id="KW-1003">Cell membrane</keyword>
<dbReference type="GO" id="GO:0005737">
    <property type="term" value="C:cytoplasm"/>
    <property type="evidence" value="ECO:0007669"/>
    <property type="project" value="TreeGrafter"/>
</dbReference>
<evidence type="ECO:0000313" key="10">
    <source>
        <dbReference type="EMBL" id="CAG9799368.1"/>
    </source>
</evidence>
<evidence type="ECO:0000256" key="6">
    <source>
        <dbReference type="ARBA" id="ARBA00022989"/>
    </source>
</evidence>
<keyword evidence="7 9" id="KW-0472">Membrane</keyword>
<feature type="transmembrane region" description="Helical" evidence="9">
    <location>
        <begin position="499"/>
        <end position="520"/>
    </location>
</feature>
<name>A0A9N9RN63_9DIPT</name>
<proteinExistence type="inferred from homology"/>
<dbReference type="EMBL" id="OU895877">
    <property type="protein sequence ID" value="CAG9799368.1"/>
    <property type="molecule type" value="Genomic_DNA"/>
</dbReference>
<evidence type="ECO:0000313" key="11">
    <source>
        <dbReference type="Proteomes" id="UP001153620"/>
    </source>
</evidence>
<keyword evidence="5 9" id="KW-0812">Transmembrane</keyword>
<sequence length="531" mass="61151">MAHNKHNNNNIKLKTINEMKKREPKYKSIYVANSKKNVTSKLVCNESDNSNFICKSICCDVCAIGFSLLFGFMFLTLGLLTTYIPLSEHSLNENLKFSPLFPQFHLWKNPVPEVLLKVYIFNITNAEDFIAGKDEKLKLQEIGPIIFQETLEHKDIQFHDENSTMSYTVSRQIIFKESANLKGILNETVYVVNMALSAASYINKSFIMRRSYNILLRTLQTKPVVSTSIYNYFFNMTDPILQLANTFVPFIAPTKDTGILQNVYKNFTDRVNVNIGLKHGHKKFFTINTWNDHPNVPRFNIDSGACNASLKGSTEGAIYPGLASKETVFWFWRKTLCRKVPLFFEKEFSMYNLKAYKYVLRYDVFDRNNDTEADCYKGDNLPNGLSDVSKCFFDQPIAASFPHFCKRSGPWDKYIEGLSPNESIHDSYTIVEPNYGVPMKQKAVSQSNVILKDLSSYKSDFARFSNMIIPMFWLEYYQDGLSPIIVSLLNFSINTLPRIQFWISGLFIIVGLCLLMVGYLRLRKNEKDRGE</sequence>
<dbReference type="GO" id="GO:0005044">
    <property type="term" value="F:scavenger receptor activity"/>
    <property type="evidence" value="ECO:0007669"/>
    <property type="project" value="TreeGrafter"/>
</dbReference>
<feature type="transmembrane region" description="Helical" evidence="9">
    <location>
        <begin position="63"/>
        <end position="86"/>
    </location>
</feature>
<evidence type="ECO:0000256" key="4">
    <source>
        <dbReference type="ARBA" id="ARBA00022475"/>
    </source>
</evidence>
<dbReference type="PANTHER" id="PTHR11923:SF89">
    <property type="entry name" value="GH15894P"/>
    <property type="match status" value="1"/>
</dbReference>
<reference evidence="10" key="1">
    <citation type="submission" date="2022-01" db="EMBL/GenBank/DDBJ databases">
        <authorList>
            <person name="King R."/>
        </authorList>
    </citation>
    <scope>NUCLEOTIDE SEQUENCE</scope>
</reference>
<dbReference type="PRINTS" id="PR01609">
    <property type="entry name" value="CD36FAMILY"/>
</dbReference>
<keyword evidence="8" id="KW-0325">Glycoprotein</keyword>
<keyword evidence="6 9" id="KW-1133">Transmembrane helix</keyword>
<evidence type="ECO:0000256" key="7">
    <source>
        <dbReference type="ARBA" id="ARBA00023136"/>
    </source>
</evidence>
<comment type="similarity">
    <text evidence="3">Belongs to the CD36 family.</text>
</comment>
<keyword evidence="11" id="KW-1185">Reference proteome</keyword>
<dbReference type="OrthoDB" id="8187528at2759"/>
<evidence type="ECO:0000256" key="1">
    <source>
        <dbReference type="ARBA" id="ARBA00003156"/>
    </source>
</evidence>
<comment type="subcellular location">
    <subcellularLocation>
        <location evidence="2">Cell membrane</location>
    </subcellularLocation>
</comment>
<comment type="function">
    <text evidence="1">Plays an olfactory role that is not restricted to pheromone sensitivity.</text>
</comment>
<evidence type="ECO:0000256" key="3">
    <source>
        <dbReference type="ARBA" id="ARBA00010532"/>
    </source>
</evidence>
<dbReference type="GO" id="GO:0005886">
    <property type="term" value="C:plasma membrane"/>
    <property type="evidence" value="ECO:0007669"/>
    <property type="project" value="UniProtKB-SubCell"/>
</dbReference>
<organism evidence="10 11">
    <name type="scientific">Chironomus riparius</name>
    <dbReference type="NCBI Taxonomy" id="315576"/>
    <lineage>
        <taxon>Eukaryota</taxon>
        <taxon>Metazoa</taxon>
        <taxon>Ecdysozoa</taxon>
        <taxon>Arthropoda</taxon>
        <taxon>Hexapoda</taxon>
        <taxon>Insecta</taxon>
        <taxon>Pterygota</taxon>
        <taxon>Neoptera</taxon>
        <taxon>Endopterygota</taxon>
        <taxon>Diptera</taxon>
        <taxon>Nematocera</taxon>
        <taxon>Chironomoidea</taxon>
        <taxon>Chironomidae</taxon>
        <taxon>Chironominae</taxon>
        <taxon>Chironomus</taxon>
    </lineage>
</organism>
<accession>A0A9N9RN63</accession>
<dbReference type="AlphaFoldDB" id="A0A9N9RN63"/>
<evidence type="ECO:0000256" key="5">
    <source>
        <dbReference type="ARBA" id="ARBA00022692"/>
    </source>
</evidence>
<dbReference type="Proteomes" id="UP001153620">
    <property type="component" value="Chromosome 1"/>
</dbReference>
<dbReference type="Pfam" id="PF01130">
    <property type="entry name" value="CD36"/>
    <property type="match status" value="1"/>
</dbReference>